<sequence length="155" mass="17839">MKAWWQQLNQREQRLVATMGFAVLVFIIYSLVWQPLNDSLTQSQNKLKRQQSLLTWVQENTQHYQSAKKNNPGKTTGSLSSIINRSANGHQITITRMQPQGEDLQVWIDSAPFTQLLFWLEHLANNEGLQVKSIDLSKGVRAGEVKVRRLQLAKR</sequence>
<dbReference type="GO" id="GO:0005886">
    <property type="term" value="C:plasma membrane"/>
    <property type="evidence" value="ECO:0007669"/>
    <property type="project" value="UniProtKB-SubCell"/>
</dbReference>
<dbReference type="GO" id="GO:0015628">
    <property type="term" value="P:protein secretion by the type II secretion system"/>
    <property type="evidence" value="ECO:0007669"/>
    <property type="project" value="InterPro"/>
</dbReference>
<evidence type="ECO:0000256" key="4">
    <source>
        <dbReference type="ARBA" id="ARBA00022475"/>
    </source>
</evidence>
<dbReference type="OrthoDB" id="6624834at2"/>
<evidence type="ECO:0000256" key="3">
    <source>
        <dbReference type="ARBA" id="ARBA00022448"/>
    </source>
</evidence>
<dbReference type="RefSeq" id="WP_140603399.1">
    <property type="nucleotide sequence ID" value="NZ_SAWY01000020.1"/>
</dbReference>
<dbReference type="AlphaFoldDB" id="A0A502KYJ1"/>
<dbReference type="PIRSF" id="PIRSF006291">
    <property type="entry name" value="GspM"/>
    <property type="match status" value="1"/>
</dbReference>
<name>A0A502KYJ1_9GAMM</name>
<keyword evidence="7" id="KW-0653">Protein transport</keyword>
<keyword evidence="5" id="KW-0997">Cell inner membrane</keyword>
<keyword evidence="12" id="KW-1185">Reference proteome</keyword>
<evidence type="ECO:0000256" key="10">
    <source>
        <dbReference type="SAM" id="Phobius"/>
    </source>
</evidence>
<keyword evidence="6 10" id="KW-0812">Transmembrane</keyword>
<keyword evidence="4" id="KW-1003">Cell membrane</keyword>
<proteinExistence type="inferred from homology"/>
<keyword evidence="9 10" id="KW-0472">Membrane</keyword>
<protein>
    <submittedName>
        <fullName evidence="11">Type II secretion system protein M</fullName>
    </submittedName>
</protein>
<evidence type="ECO:0000313" key="12">
    <source>
        <dbReference type="Proteomes" id="UP000315303"/>
    </source>
</evidence>
<feature type="transmembrane region" description="Helical" evidence="10">
    <location>
        <begin position="15"/>
        <end position="36"/>
    </location>
</feature>
<dbReference type="InterPro" id="IPR007690">
    <property type="entry name" value="T2SS_GspM"/>
</dbReference>
<evidence type="ECO:0000256" key="9">
    <source>
        <dbReference type="ARBA" id="ARBA00023136"/>
    </source>
</evidence>
<reference evidence="11 12" key="1">
    <citation type="submission" date="2019-01" db="EMBL/GenBank/DDBJ databases">
        <title>Litorilituus lipolytica sp. nov., isolated from intertidal sand of the Yellow Sea in China.</title>
        <authorList>
            <person name="Liu A."/>
        </authorList>
    </citation>
    <scope>NUCLEOTIDE SEQUENCE [LARGE SCALE GENOMIC DNA]</scope>
    <source>
        <strain evidence="11 12">RZ04</strain>
    </source>
</reference>
<comment type="subcellular location">
    <subcellularLocation>
        <location evidence="1">Cell inner membrane</location>
        <topology evidence="1">Single-pass membrane protein</topology>
    </subcellularLocation>
</comment>
<comment type="similarity">
    <text evidence="2">Belongs to the GSP M family.</text>
</comment>
<evidence type="ECO:0000313" key="11">
    <source>
        <dbReference type="EMBL" id="TPH15245.1"/>
    </source>
</evidence>
<dbReference type="Pfam" id="PF04612">
    <property type="entry name" value="T2SSM"/>
    <property type="match status" value="1"/>
</dbReference>
<evidence type="ECO:0000256" key="5">
    <source>
        <dbReference type="ARBA" id="ARBA00022519"/>
    </source>
</evidence>
<keyword evidence="3" id="KW-0813">Transport</keyword>
<evidence type="ECO:0000256" key="6">
    <source>
        <dbReference type="ARBA" id="ARBA00022692"/>
    </source>
</evidence>
<dbReference type="EMBL" id="SAWY01000020">
    <property type="protein sequence ID" value="TPH15245.1"/>
    <property type="molecule type" value="Genomic_DNA"/>
</dbReference>
<dbReference type="SUPFAM" id="SSF103054">
    <property type="entry name" value="General secretion pathway protein M, EpsM"/>
    <property type="match status" value="1"/>
</dbReference>
<dbReference type="InterPro" id="IPR023229">
    <property type="entry name" value="T2SS_M_periplasmic_sf"/>
</dbReference>
<evidence type="ECO:0000256" key="1">
    <source>
        <dbReference type="ARBA" id="ARBA00004377"/>
    </source>
</evidence>
<keyword evidence="8 10" id="KW-1133">Transmembrane helix</keyword>
<organism evidence="11 12">
    <name type="scientific">Litorilituus lipolyticus</name>
    <dbReference type="NCBI Taxonomy" id="2491017"/>
    <lineage>
        <taxon>Bacteria</taxon>
        <taxon>Pseudomonadati</taxon>
        <taxon>Pseudomonadota</taxon>
        <taxon>Gammaproteobacteria</taxon>
        <taxon>Alteromonadales</taxon>
        <taxon>Colwelliaceae</taxon>
        <taxon>Litorilituus</taxon>
    </lineage>
</organism>
<comment type="caution">
    <text evidence="11">The sequence shown here is derived from an EMBL/GenBank/DDBJ whole genome shotgun (WGS) entry which is preliminary data.</text>
</comment>
<dbReference type="Gene3D" id="3.30.1360.100">
    <property type="entry name" value="General secretion pathway protein M, EpsM"/>
    <property type="match status" value="1"/>
</dbReference>
<evidence type="ECO:0000256" key="7">
    <source>
        <dbReference type="ARBA" id="ARBA00022927"/>
    </source>
</evidence>
<evidence type="ECO:0000256" key="8">
    <source>
        <dbReference type="ARBA" id="ARBA00022989"/>
    </source>
</evidence>
<dbReference type="Proteomes" id="UP000315303">
    <property type="component" value="Unassembled WGS sequence"/>
</dbReference>
<evidence type="ECO:0000256" key="2">
    <source>
        <dbReference type="ARBA" id="ARBA00010637"/>
    </source>
</evidence>
<gene>
    <name evidence="11" type="ORF">EPA86_10560</name>
</gene>
<dbReference type="GO" id="GO:0015627">
    <property type="term" value="C:type II protein secretion system complex"/>
    <property type="evidence" value="ECO:0007669"/>
    <property type="project" value="InterPro"/>
</dbReference>
<accession>A0A502KYJ1</accession>